<dbReference type="AlphaFoldDB" id="A0A809XIL5"/>
<gene>
    <name evidence="2" type="ORF">XF2B_07480</name>
</gene>
<feature type="compositionally biased region" description="Low complexity" evidence="1">
    <location>
        <begin position="71"/>
        <end position="84"/>
    </location>
</feature>
<proteinExistence type="predicted"/>
<feature type="region of interest" description="Disordered" evidence="1">
    <location>
        <begin position="28"/>
        <end position="120"/>
    </location>
</feature>
<reference evidence="2" key="1">
    <citation type="submission" date="2020-05" db="EMBL/GenBank/DDBJ databases">
        <title>Complete genome sequence of Bradyrhizobium diazoefficiens XF2 isolated from soybean nodule.</title>
        <authorList>
            <person name="Noda R."/>
            <person name="Kakizaki K."/>
            <person name="Minamisawa K."/>
        </authorList>
    </citation>
    <scope>NUCLEOTIDE SEQUENCE</scope>
    <source>
        <strain evidence="2">XF2</strain>
    </source>
</reference>
<sequence>MKESKDVGTYGGSLRAADARRIAGNGGFVGEEAKASGNGEKDEPCGNPAGTNEIEPTNQKNGSDDAHRLRTTAATRIATTATAETRGDIEATPKGLSTSASPVTILESHHPTAYPNARAP</sequence>
<organism evidence="2">
    <name type="scientific">Bradyrhizobium diazoefficiens</name>
    <dbReference type="NCBI Taxonomy" id="1355477"/>
    <lineage>
        <taxon>Bacteria</taxon>
        <taxon>Pseudomonadati</taxon>
        <taxon>Pseudomonadota</taxon>
        <taxon>Alphaproteobacteria</taxon>
        <taxon>Hyphomicrobiales</taxon>
        <taxon>Nitrobacteraceae</taxon>
        <taxon>Bradyrhizobium</taxon>
    </lineage>
</organism>
<accession>A0A809XIL5</accession>
<feature type="compositionally biased region" description="Basic and acidic residues" evidence="1">
    <location>
        <begin position="31"/>
        <end position="44"/>
    </location>
</feature>
<evidence type="ECO:0000313" key="2">
    <source>
        <dbReference type="EMBL" id="BCE26979.1"/>
    </source>
</evidence>
<dbReference type="EMBL" id="AP023092">
    <property type="protein sequence ID" value="BCE26979.1"/>
    <property type="molecule type" value="Genomic_DNA"/>
</dbReference>
<protein>
    <submittedName>
        <fullName evidence="2">Uncharacterized protein</fullName>
    </submittedName>
</protein>
<name>A0A809XIL5_9BRAD</name>
<evidence type="ECO:0000256" key="1">
    <source>
        <dbReference type="SAM" id="MobiDB-lite"/>
    </source>
</evidence>